<sequence length="385" mass="42685">MNVLLLSAYDADSHKRWRRGLVAAIPDWQWTVLALPPRHFSWRVRGNSLSWGRGEAADTLRRPWDLIVATSMTDLSALRGLVPEIAGVPTAVYFHENQFAYPRSERAHPNINPELMNVYTALCGDLLLFNSHYNRRTLLEGAEKLLKRFPDFVPPGLCAEIEGKSQVLPVPLEDELFAAPGGRSDLPPVGEGPAAGGPGSGPTYVWNHRWEYDKGPDILLAALQRFVAHRWPFTLHMVGQQFRRQPPEFARIRELLEQHGALGAWGYQRSADDYRRLLRQSHAVLSTARHDFQGLAVLEAVAAGCRPVVPDSLAYPEWFGPGGYRFSADIDSCAAELSGAMLDCARRIEAGERAEVPDVSGLCWSDWVGDYRALLGNLASGGGAR</sequence>
<feature type="domain" description="Glycosyl transferase family 1" evidence="8">
    <location>
        <begin position="208"/>
        <end position="326"/>
    </location>
</feature>
<evidence type="ECO:0000313" key="10">
    <source>
        <dbReference type="EMBL" id="MFD2311701.1"/>
    </source>
</evidence>
<keyword evidence="3" id="KW-0808">Transferase</keyword>
<feature type="domain" description="tRNA-queuosine alpha-mannosyltransferase N-terminal" evidence="9">
    <location>
        <begin position="2"/>
        <end position="172"/>
    </location>
</feature>
<feature type="region of interest" description="Disordered" evidence="7">
    <location>
        <begin position="181"/>
        <end position="200"/>
    </location>
</feature>
<dbReference type="PANTHER" id="PTHR13615">
    <property type="entry name" value="GLYCOSYLTRANSFERASE-LIKE 1"/>
    <property type="match status" value="1"/>
</dbReference>
<proteinExistence type="inferred from homology"/>
<dbReference type="PANTHER" id="PTHR13615:SF3">
    <property type="entry name" value="GLYCOSYLTRANSFERASE-LIKE DOMAIN-CONTAINING PROTEIN 1"/>
    <property type="match status" value="1"/>
</dbReference>
<dbReference type="InterPro" id="IPR051862">
    <property type="entry name" value="GT-like_domain_containing_1"/>
</dbReference>
<comment type="catalytic activity">
    <reaction evidence="6">
        <text>queuosine(34) in tRNA(Asp) + GDP-alpha-D-mannose = O-4''-alpha-D-mannosylqueuosine(34) in tRNA(Asp) + GDP + H(+)</text>
        <dbReference type="Rhea" id="RHEA:12885"/>
        <dbReference type="Rhea" id="RHEA-COMP:18572"/>
        <dbReference type="Rhea" id="RHEA-COMP:18581"/>
        <dbReference type="ChEBI" id="CHEBI:15378"/>
        <dbReference type="ChEBI" id="CHEBI:57527"/>
        <dbReference type="ChEBI" id="CHEBI:58189"/>
        <dbReference type="ChEBI" id="CHEBI:194431"/>
        <dbReference type="ChEBI" id="CHEBI:194442"/>
        <dbReference type="EC" id="2.4.1.110"/>
    </reaction>
    <physiologicalReaction direction="left-to-right" evidence="6">
        <dbReference type="Rhea" id="RHEA:12886"/>
    </physiologicalReaction>
</comment>
<evidence type="ECO:0000259" key="8">
    <source>
        <dbReference type="Pfam" id="PF00534"/>
    </source>
</evidence>
<dbReference type="RefSeq" id="WP_265721346.1">
    <property type="nucleotide sequence ID" value="NZ_JAPIVK010000010.1"/>
</dbReference>
<name>A0ABW5EDN8_9GAMM</name>
<reference evidence="11" key="1">
    <citation type="journal article" date="2019" name="Int. J. Syst. Evol. Microbiol.">
        <title>The Global Catalogue of Microorganisms (GCM) 10K type strain sequencing project: providing services to taxonomists for standard genome sequencing and annotation.</title>
        <authorList>
            <consortium name="The Broad Institute Genomics Platform"/>
            <consortium name="The Broad Institute Genome Sequencing Center for Infectious Disease"/>
            <person name="Wu L."/>
            <person name="Ma J."/>
        </authorList>
    </citation>
    <scope>NUCLEOTIDE SEQUENCE [LARGE SCALE GENOMIC DNA]</scope>
    <source>
        <strain evidence="11">KCTC 12848</strain>
    </source>
</reference>
<evidence type="ECO:0000313" key="11">
    <source>
        <dbReference type="Proteomes" id="UP001597425"/>
    </source>
</evidence>
<dbReference type="Gene3D" id="3.40.50.2000">
    <property type="entry name" value="Glycogen Phosphorylase B"/>
    <property type="match status" value="1"/>
</dbReference>
<organism evidence="10 11">
    <name type="scientific">Microbulbifer halophilus</name>
    <dbReference type="NCBI Taxonomy" id="453963"/>
    <lineage>
        <taxon>Bacteria</taxon>
        <taxon>Pseudomonadati</taxon>
        <taxon>Pseudomonadota</taxon>
        <taxon>Gammaproteobacteria</taxon>
        <taxon>Cellvibrionales</taxon>
        <taxon>Microbulbiferaceae</taxon>
        <taxon>Microbulbifer</taxon>
    </lineage>
</organism>
<dbReference type="Proteomes" id="UP001597425">
    <property type="component" value="Unassembled WGS sequence"/>
</dbReference>
<protein>
    <recommendedName>
        <fullName evidence="5">tRNA-queuosine alpha-mannosyltransferase</fullName>
        <ecNumber evidence="4">2.4.1.110</ecNumber>
    </recommendedName>
</protein>
<dbReference type="Pfam" id="PF12038">
    <property type="entry name" value="QTMAN_N"/>
    <property type="match status" value="1"/>
</dbReference>
<evidence type="ECO:0000256" key="1">
    <source>
        <dbReference type="ARBA" id="ARBA00009481"/>
    </source>
</evidence>
<gene>
    <name evidence="10" type="ORF">ACFSKX_14835</name>
</gene>
<comment type="similarity">
    <text evidence="1">Belongs to the glycosyltransferase group 1 family. Glycosyltransferase 4 subfamily.</text>
</comment>
<dbReference type="Pfam" id="PF00534">
    <property type="entry name" value="Glycos_transf_1"/>
    <property type="match status" value="1"/>
</dbReference>
<dbReference type="InterPro" id="IPR001296">
    <property type="entry name" value="Glyco_trans_1"/>
</dbReference>
<dbReference type="EC" id="2.4.1.110" evidence="4"/>
<dbReference type="EMBL" id="JBHUJD010000021">
    <property type="protein sequence ID" value="MFD2311701.1"/>
    <property type="molecule type" value="Genomic_DNA"/>
</dbReference>
<dbReference type="SUPFAM" id="SSF53756">
    <property type="entry name" value="UDP-Glycosyltransferase/glycogen phosphorylase"/>
    <property type="match status" value="1"/>
</dbReference>
<evidence type="ECO:0000256" key="4">
    <source>
        <dbReference type="ARBA" id="ARBA00044517"/>
    </source>
</evidence>
<evidence type="ECO:0000256" key="2">
    <source>
        <dbReference type="ARBA" id="ARBA00022676"/>
    </source>
</evidence>
<evidence type="ECO:0000256" key="6">
    <source>
        <dbReference type="ARBA" id="ARBA00048439"/>
    </source>
</evidence>
<keyword evidence="11" id="KW-1185">Reference proteome</keyword>
<accession>A0ABW5EDN8</accession>
<evidence type="ECO:0000256" key="7">
    <source>
        <dbReference type="SAM" id="MobiDB-lite"/>
    </source>
</evidence>
<evidence type="ECO:0000256" key="3">
    <source>
        <dbReference type="ARBA" id="ARBA00022679"/>
    </source>
</evidence>
<comment type="caution">
    <text evidence="10">The sequence shown here is derived from an EMBL/GenBank/DDBJ whole genome shotgun (WGS) entry which is preliminary data.</text>
</comment>
<evidence type="ECO:0000259" key="9">
    <source>
        <dbReference type="Pfam" id="PF12038"/>
    </source>
</evidence>
<evidence type="ECO:0000256" key="5">
    <source>
        <dbReference type="ARBA" id="ARBA00044539"/>
    </source>
</evidence>
<dbReference type="InterPro" id="IPR022701">
    <property type="entry name" value="QTMAN_N"/>
</dbReference>
<keyword evidence="2" id="KW-0328">Glycosyltransferase</keyword>